<evidence type="ECO:0000313" key="2">
    <source>
        <dbReference type="EMBL" id="JAD55318.1"/>
    </source>
</evidence>
<sequence>MRQATHRRGRAEAAPGLSDDADGG</sequence>
<dbReference type="EMBL" id="GBRH01242577">
    <property type="protein sequence ID" value="JAD55318.1"/>
    <property type="molecule type" value="Transcribed_RNA"/>
</dbReference>
<dbReference type="AlphaFoldDB" id="A0A0A9AZJ4"/>
<evidence type="ECO:0000256" key="1">
    <source>
        <dbReference type="SAM" id="MobiDB-lite"/>
    </source>
</evidence>
<accession>A0A0A9AZJ4</accession>
<organism evidence="2">
    <name type="scientific">Arundo donax</name>
    <name type="common">Giant reed</name>
    <name type="synonym">Donax arundinaceus</name>
    <dbReference type="NCBI Taxonomy" id="35708"/>
    <lineage>
        <taxon>Eukaryota</taxon>
        <taxon>Viridiplantae</taxon>
        <taxon>Streptophyta</taxon>
        <taxon>Embryophyta</taxon>
        <taxon>Tracheophyta</taxon>
        <taxon>Spermatophyta</taxon>
        <taxon>Magnoliopsida</taxon>
        <taxon>Liliopsida</taxon>
        <taxon>Poales</taxon>
        <taxon>Poaceae</taxon>
        <taxon>PACMAD clade</taxon>
        <taxon>Arundinoideae</taxon>
        <taxon>Arundineae</taxon>
        <taxon>Arundo</taxon>
    </lineage>
</organism>
<reference evidence="2" key="1">
    <citation type="submission" date="2014-09" db="EMBL/GenBank/DDBJ databases">
        <authorList>
            <person name="Magalhaes I.L.F."/>
            <person name="Oliveira U."/>
            <person name="Santos F.R."/>
            <person name="Vidigal T.H.D.A."/>
            <person name="Brescovit A.D."/>
            <person name="Santos A.J."/>
        </authorList>
    </citation>
    <scope>NUCLEOTIDE SEQUENCE</scope>
    <source>
        <tissue evidence="2">Shoot tissue taken approximately 20 cm above the soil surface</tissue>
    </source>
</reference>
<proteinExistence type="predicted"/>
<feature type="region of interest" description="Disordered" evidence="1">
    <location>
        <begin position="1"/>
        <end position="24"/>
    </location>
</feature>
<reference evidence="2" key="2">
    <citation type="journal article" date="2015" name="Data Brief">
        <title>Shoot transcriptome of the giant reed, Arundo donax.</title>
        <authorList>
            <person name="Barrero R.A."/>
            <person name="Guerrero F.D."/>
            <person name="Moolhuijzen P."/>
            <person name="Goolsby J.A."/>
            <person name="Tidwell J."/>
            <person name="Bellgard S.E."/>
            <person name="Bellgard M.I."/>
        </authorList>
    </citation>
    <scope>NUCLEOTIDE SEQUENCE</scope>
    <source>
        <tissue evidence="2">Shoot tissue taken approximately 20 cm above the soil surface</tissue>
    </source>
</reference>
<protein>
    <submittedName>
        <fullName evidence="2">Uncharacterized protein</fullName>
    </submittedName>
</protein>
<name>A0A0A9AZJ4_ARUDO</name>